<reference evidence="1 2" key="1">
    <citation type="submission" date="2021-06" db="EMBL/GenBank/DDBJ databases">
        <authorList>
            <person name="Palmer J.M."/>
        </authorList>
    </citation>
    <scope>NUCLEOTIDE SEQUENCE [LARGE SCALE GENOMIC DNA]</scope>
    <source>
        <strain evidence="1 2">MEX-2019</strain>
        <tissue evidence="1">Muscle</tissue>
    </source>
</reference>
<proteinExistence type="predicted"/>
<evidence type="ECO:0000313" key="2">
    <source>
        <dbReference type="Proteomes" id="UP001311232"/>
    </source>
</evidence>
<sequence>MSGSTLSVCDSQGQPQAILTKNQRVRVGFDLPDPTPVPSLFVALLKTNAGIHEVQRIQGVGHHTRCVTYLWKCAFKTYSVTHGYFFASRWSSCEVTFSFCFFLVHLYF</sequence>
<organism evidence="1 2">
    <name type="scientific">Crenichthys baileyi</name>
    <name type="common">White River springfish</name>
    <dbReference type="NCBI Taxonomy" id="28760"/>
    <lineage>
        <taxon>Eukaryota</taxon>
        <taxon>Metazoa</taxon>
        <taxon>Chordata</taxon>
        <taxon>Craniata</taxon>
        <taxon>Vertebrata</taxon>
        <taxon>Euteleostomi</taxon>
        <taxon>Actinopterygii</taxon>
        <taxon>Neopterygii</taxon>
        <taxon>Teleostei</taxon>
        <taxon>Neoteleostei</taxon>
        <taxon>Acanthomorphata</taxon>
        <taxon>Ovalentaria</taxon>
        <taxon>Atherinomorphae</taxon>
        <taxon>Cyprinodontiformes</taxon>
        <taxon>Goodeidae</taxon>
        <taxon>Crenichthys</taxon>
    </lineage>
</organism>
<evidence type="ECO:0000313" key="1">
    <source>
        <dbReference type="EMBL" id="KAK5622136.1"/>
    </source>
</evidence>
<gene>
    <name evidence="1" type="ORF">CRENBAI_009497</name>
</gene>
<dbReference type="EMBL" id="JAHHUM010000186">
    <property type="protein sequence ID" value="KAK5622136.1"/>
    <property type="molecule type" value="Genomic_DNA"/>
</dbReference>
<protein>
    <submittedName>
        <fullName evidence="1">Uncharacterized protein</fullName>
    </submittedName>
</protein>
<name>A0AAV9SLK8_9TELE</name>
<dbReference type="AlphaFoldDB" id="A0AAV9SLK8"/>
<dbReference type="Proteomes" id="UP001311232">
    <property type="component" value="Unassembled WGS sequence"/>
</dbReference>
<accession>A0AAV9SLK8</accession>
<keyword evidence="2" id="KW-1185">Reference proteome</keyword>
<comment type="caution">
    <text evidence="1">The sequence shown here is derived from an EMBL/GenBank/DDBJ whole genome shotgun (WGS) entry which is preliminary data.</text>
</comment>